<evidence type="ECO:0000313" key="2">
    <source>
        <dbReference type="EMBL" id="EOD47436.1"/>
    </source>
</evidence>
<organism evidence="2 3">
    <name type="scientific">Botryosphaeria parva (strain UCR-NP2)</name>
    <name type="common">Grapevine canker fungus</name>
    <name type="synonym">Neofusicoccum parvum</name>
    <dbReference type="NCBI Taxonomy" id="1287680"/>
    <lineage>
        <taxon>Eukaryota</taxon>
        <taxon>Fungi</taxon>
        <taxon>Dikarya</taxon>
        <taxon>Ascomycota</taxon>
        <taxon>Pezizomycotina</taxon>
        <taxon>Dothideomycetes</taxon>
        <taxon>Dothideomycetes incertae sedis</taxon>
        <taxon>Botryosphaeriales</taxon>
        <taxon>Botryosphaeriaceae</taxon>
        <taxon>Neofusicoccum</taxon>
    </lineage>
</organism>
<dbReference type="STRING" id="1287680.R1GGP2"/>
<sequence>MLVRYQHWVNPQAYEITRAYTIPLNVGLFVFGCWWQLLLSTEAVSAKNNLQLFALCICNGCLFAVNAMRYEQTSDTATEMLTGADAGVGAEPLVDSSYSYWPVVKPALITSTAWVGVFLVLMKLGVYFFIAFLVLYGVINVHYAMPEFGIVMALIPAALLQISLAVWCVRKEIYVGMAFVIILFCAASAYLFSRIAAMFGSGARAQTLLKDEMVLFAMVAFCFVFATLCTAIKCTINFKHGLKPIFERQEGLQKLQDEDSYRLDVILRTNGSTDMLKSKRFTLD</sequence>
<feature type="transmembrane region" description="Helical" evidence="1">
    <location>
        <begin position="50"/>
        <end position="70"/>
    </location>
</feature>
<proteinExistence type="predicted"/>
<dbReference type="OrthoDB" id="10252009at2759"/>
<protein>
    <recommendedName>
        <fullName evidence="4">Transmembrane protein</fullName>
    </recommendedName>
</protein>
<dbReference type="PANTHER" id="PTHR34391">
    <property type="entry name" value="UPF0658 GOLGI APPARATUS MEMBRANE PROTEIN C1952.10C-RELATED"/>
    <property type="match status" value="1"/>
</dbReference>
<feature type="transmembrane region" description="Helical" evidence="1">
    <location>
        <begin position="20"/>
        <end position="38"/>
    </location>
</feature>
<feature type="transmembrane region" description="Helical" evidence="1">
    <location>
        <begin position="173"/>
        <end position="192"/>
    </location>
</feature>
<dbReference type="AlphaFoldDB" id="R1GGP2"/>
<evidence type="ECO:0000256" key="1">
    <source>
        <dbReference type="SAM" id="Phobius"/>
    </source>
</evidence>
<dbReference type="GO" id="GO:0005794">
    <property type="term" value="C:Golgi apparatus"/>
    <property type="evidence" value="ECO:0007669"/>
    <property type="project" value="TreeGrafter"/>
</dbReference>
<dbReference type="PROSITE" id="PS51257">
    <property type="entry name" value="PROKAR_LIPOPROTEIN"/>
    <property type="match status" value="1"/>
</dbReference>
<feature type="transmembrane region" description="Helical" evidence="1">
    <location>
        <begin position="148"/>
        <end position="167"/>
    </location>
</feature>
<keyword evidence="1" id="KW-0472">Membrane</keyword>
<gene>
    <name evidence="2" type="ORF">UCRNP2_5823</name>
</gene>
<dbReference type="EMBL" id="KB916327">
    <property type="protein sequence ID" value="EOD47436.1"/>
    <property type="molecule type" value="Genomic_DNA"/>
</dbReference>
<name>R1GGP2_BOTPV</name>
<keyword evidence="1" id="KW-0812">Transmembrane</keyword>
<dbReference type="OMA" id="YLAYECY"/>
<keyword evidence="1" id="KW-1133">Transmembrane helix</keyword>
<accession>R1GGP2</accession>
<dbReference type="Proteomes" id="UP000013521">
    <property type="component" value="Unassembled WGS sequence"/>
</dbReference>
<dbReference type="eggNOG" id="ENOG502SMBJ">
    <property type="taxonomic scope" value="Eukaryota"/>
</dbReference>
<dbReference type="HOGENOM" id="CLU_029564_1_0_1"/>
<dbReference type="KEGG" id="npa:UCRNP2_5823"/>
<feature type="transmembrane region" description="Helical" evidence="1">
    <location>
        <begin position="213"/>
        <end position="233"/>
    </location>
</feature>
<evidence type="ECO:0000313" key="3">
    <source>
        <dbReference type="Proteomes" id="UP000013521"/>
    </source>
</evidence>
<evidence type="ECO:0008006" key="4">
    <source>
        <dbReference type="Google" id="ProtNLM"/>
    </source>
</evidence>
<dbReference type="InterPro" id="IPR040410">
    <property type="entry name" value="UPF0658_Golgi"/>
</dbReference>
<feature type="transmembrane region" description="Helical" evidence="1">
    <location>
        <begin position="113"/>
        <end position="136"/>
    </location>
</feature>
<dbReference type="PANTHER" id="PTHR34391:SF1">
    <property type="entry name" value="UPF0658 GOLGI APPARATUS MEMBRANE PROTEIN C1952.10C-RELATED"/>
    <property type="match status" value="1"/>
</dbReference>
<reference evidence="3" key="1">
    <citation type="journal article" date="2013" name="Genome Announc.">
        <title>Draft genome sequence of Neofusicoccum parvum isolate UCR-NP2, a fungal vascular pathogen associated with grapevine cankers.</title>
        <authorList>
            <person name="Blanco-Ulate B."/>
            <person name="Rolshausen P."/>
            <person name="Cantu D."/>
        </authorList>
    </citation>
    <scope>NUCLEOTIDE SEQUENCE [LARGE SCALE GENOMIC DNA]</scope>
    <source>
        <strain evidence="3">UCR-NP2</strain>
    </source>
</reference>